<dbReference type="Pfam" id="PF13015">
    <property type="entry name" value="PRKCSH_1"/>
    <property type="match status" value="1"/>
</dbReference>
<dbReference type="GO" id="GO:0006491">
    <property type="term" value="P:N-glycan processing"/>
    <property type="evidence" value="ECO:0007669"/>
    <property type="project" value="TreeGrafter"/>
</dbReference>
<proteinExistence type="predicted"/>
<keyword evidence="4" id="KW-1185">Reference proteome</keyword>
<dbReference type="AlphaFoldDB" id="A0A815XZH0"/>
<protein>
    <recommendedName>
        <fullName evidence="1">Glucosidase 2 subunit beta-like domain-containing protein</fullName>
    </recommendedName>
</protein>
<dbReference type="Proteomes" id="UP000663832">
    <property type="component" value="Unassembled WGS sequence"/>
</dbReference>
<organism evidence="3 4">
    <name type="scientific">Adineta steineri</name>
    <dbReference type="NCBI Taxonomy" id="433720"/>
    <lineage>
        <taxon>Eukaryota</taxon>
        <taxon>Metazoa</taxon>
        <taxon>Spiralia</taxon>
        <taxon>Gnathifera</taxon>
        <taxon>Rotifera</taxon>
        <taxon>Eurotatoria</taxon>
        <taxon>Bdelloidea</taxon>
        <taxon>Adinetida</taxon>
        <taxon>Adinetidae</taxon>
        <taxon>Adineta</taxon>
    </lineage>
</organism>
<comment type="caution">
    <text evidence="3">The sequence shown here is derived from an EMBL/GenBank/DDBJ whole genome shotgun (WGS) entry which is preliminary data.</text>
</comment>
<dbReference type="InterPro" id="IPR039794">
    <property type="entry name" value="Gtb1-like"/>
</dbReference>
<dbReference type="PANTHER" id="PTHR12630:SF1">
    <property type="entry name" value="GLUCOSIDASE 2 SUBUNIT BETA"/>
    <property type="match status" value="1"/>
</dbReference>
<dbReference type="PANTHER" id="PTHR12630">
    <property type="entry name" value="N-LINKED OLIGOSACCHARIDE PROCESSING"/>
    <property type="match status" value="1"/>
</dbReference>
<dbReference type="InterPro" id="IPR036607">
    <property type="entry name" value="PRKCSH"/>
</dbReference>
<name>A0A815XZH0_9BILA</name>
<evidence type="ECO:0000259" key="1">
    <source>
        <dbReference type="Pfam" id="PF13015"/>
    </source>
</evidence>
<feature type="domain" description="Glucosidase 2 subunit beta-like" evidence="1">
    <location>
        <begin position="11"/>
        <end position="70"/>
    </location>
</feature>
<dbReference type="Proteomes" id="UP000663877">
    <property type="component" value="Unassembled WGS sequence"/>
</dbReference>
<dbReference type="InterPro" id="IPR009011">
    <property type="entry name" value="Man6P_isomerase_rcpt-bd_dom_sf"/>
</dbReference>
<evidence type="ECO:0000313" key="4">
    <source>
        <dbReference type="Proteomes" id="UP000663832"/>
    </source>
</evidence>
<reference evidence="3" key="1">
    <citation type="submission" date="2021-02" db="EMBL/GenBank/DDBJ databases">
        <authorList>
            <person name="Nowell W R."/>
        </authorList>
    </citation>
    <scope>NUCLEOTIDE SEQUENCE</scope>
</reference>
<gene>
    <name evidence="2" type="ORF">BJG266_LOCUS31184</name>
    <name evidence="3" type="ORF">QVE165_LOCUS48139</name>
</gene>
<accession>A0A815XZH0</accession>
<evidence type="ECO:0000313" key="3">
    <source>
        <dbReference type="EMBL" id="CAF1563710.1"/>
    </source>
</evidence>
<dbReference type="GO" id="GO:0017177">
    <property type="term" value="C:glucosidase II complex"/>
    <property type="evidence" value="ECO:0007669"/>
    <property type="project" value="TreeGrafter"/>
</dbReference>
<dbReference type="EMBL" id="CAJNOI010000445">
    <property type="protein sequence ID" value="CAF1280667.1"/>
    <property type="molecule type" value="Genomic_DNA"/>
</dbReference>
<evidence type="ECO:0000313" key="2">
    <source>
        <dbReference type="EMBL" id="CAF1280667.1"/>
    </source>
</evidence>
<dbReference type="EMBL" id="CAJNOM010000796">
    <property type="protein sequence ID" value="CAF1563710.1"/>
    <property type="molecule type" value="Genomic_DNA"/>
</dbReference>
<dbReference type="SUPFAM" id="SSF50911">
    <property type="entry name" value="Mannose 6-phosphate receptor domain"/>
    <property type="match status" value="1"/>
</dbReference>
<dbReference type="Gene3D" id="2.70.130.10">
    <property type="entry name" value="Mannose-6-phosphate receptor binding domain"/>
    <property type="match status" value="1"/>
</dbReference>
<sequence length="75" mass="8875">MGSWAAWNGQTFENLHMVYWEGDTCSNELNQELIVYVQYGKKSRIILVRETSQCKLYMVFETKLVCEQYNLDAEK</sequence>